<feature type="domain" description="GGDEF" evidence="1">
    <location>
        <begin position="200"/>
        <end position="329"/>
    </location>
</feature>
<dbReference type="SMART" id="SM00267">
    <property type="entry name" value="GGDEF"/>
    <property type="match status" value="1"/>
</dbReference>
<sequence length="329" mass="36520">MLTGCAMKTPDIPVNEQARLQSLHDSGLLDAAPTERFDRLTRLAKRLFNAPVALISLVDQEQLWFASCDGVEPKPIPRNVSFCGHTILNNAPLIITDALSDERFHDNALVNGPPHIRFYAGCPVQLPDGATAGSLCIIDTEPREFSEADTLLLRDLAAIVEDEFMVLSVATIDDLTGLLNRRGFTSLAGYAFSTHRRRSEPMSLGFIDLDYFKEINDTWGHAAGDEALNAMAMLMKNAFRDSDLLARLGGDEFVVLFNDTDDKGAWIAMQYLVEQTDAFNRESGKPWRLGLSWGVVQFDEDKHRDLAGLLKGADNEMYQMKTTHKRAAG</sequence>
<name>C9Y4F4_CROTZ</name>
<evidence type="ECO:0000313" key="3">
    <source>
        <dbReference type="Proteomes" id="UP000002069"/>
    </source>
</evidence>
<protein>
    <recommendedName>
        <fullName evidence="1">GGDEF domain-containing protein</fullName>
    </recommendedName>
</protein>
<dbReference type="KEGG" id="ctu:CTU_21600"/>
<dbReference type="InterPro" id="IPR000160">
    <property type="entry name" value="GGDEF_dom"/>
</dbReference>
<accession>C9Y4F4</accession>
<dbReference type="Gene3D" id="3.30.70.270">
    <property type="match status" value="1"/>
</dbReference>
<gene>
    <name evidence="2" type="ordered locus">Ctu_21600</name>
</gene>
<evidence type="ECO:0000313" key="2">
    <source>
        <dbReference type="EMBL" id="CBA30927.1"/>
    </source>
</evidence>
<dbReference type="Proteomes" id="UP000002069">
    <property type="component" value="Chromosome"/>
</dbReference>
<dbReference type="InterPro" id="IPR029787">
    <property type="entry name" value="Nucleotide_cyclase"/>
</dbReference>
<keyword evidence="3" id="KW-1185">Reference proteome</keyword>
<dbReference type="Gene3D" id="3.30.450.40">
    <property type="match status" value="1"/>
</dbReference>
<dbReference type="SUPFAM" id="SSF55073">
    <property type="entry name" value="Nucleotide cyclase"/>
    <property type="match status" value="1"/>
</dbReference>
<dbReference type="InterPro" id="IPR043128">
    <property type="entry name" value="Rev_trsase/Diguanyl_cyclase"/>
</dbReference>
<dbReference type="InterPro" id="IPR003018">
    <property type="entry name" value="GAF"/>
</dbReference>
<reference evidence="3" key="2">
    <citation type="journal article" date="2011" name="J. Bacteriol.">
        <title>Complete genome sequence of Cronobacter turicensis LMG 23827, a food-borne pathogen causing deaths in neonates.</title>
        <authorList>
            <person name="Stephan R."/>
            <person name="Lehner A."/>
            <person name="Tischler P."/>
            <person name="Rattei T."/>
        </authorList>
    </citation>
    <scope>NUCLEOTIDE SEQUENCE [LARGE SCALE GENOMIC DNA]</scope>
    <source>
        <strain evidence="3">DSM 18703 / CCUG 55852 / LMG 23827 / z3032</strain>
    </source>
</reference>
<dbReference type="PANTHER" id="PTHR43102:SF2">
    <property type="entry name" value="GAF DOMAIN-CONTAINING PROTEIN"/>
    <property type="match status" value="1"/>
</dbReference>
<dbReference type="PATRIC" id="fig|693216.3.peg.2042"/>
<dbReference type="AlphaFoldDB" id="C9Y4F4"/>
<dbReference type="SUPFAM" id="SSF55781">
    <property type="entry name" value="GAF domain-like"/>
    <property type="match status" value="1"/>
</dbReference>
<proteinExistence type="predicted"/>
<dbReference type="InterPro" id="IPR029016">
    <property type="entry name" value="GAF-like_dom_sf"/>
</dbReference>
<dbReference type="HOGENOM" id="CLU_000445_11_32_6"/>
<dbReference type="Pfam" id="PF00990">
    <property type="entry name" value="GGDEF"/>
    <property type="match status" value="1"/>
</dbReference>
<dbReference type="Pfam" id="PF01590">
    <property type="entry name" value="GAF"/>
    <property type="match status" value="1"/>
</dbReference>
<dbReference type="NCBIfam" id="TIGR00254">
    <property type="entry name" value="GGDEF"/>
    <property type="match status" value="1"/>
</dbReference>
<evidence type="ECO:0000259" key="1">
    <source>
        <dbReference type="PROSITE" id="PS50887"/>
    </source>
</evidence>
<dbReference type="PANTHER" id="PTHR43102">
    <property type="entry name" value="SLR1143 PROTEIN"/>
    <property type="match status" value="1"/>
</dbReference>
<organism evidence="2 3">
    <name type="scientific">Cronobacter turicensis (strain DSM 18703 / CCUG 55852 / LMG 23827 / z3032)</name>
    <dbReference type="NCBI Taxonomy" id="693216"/>
    <lineage>
        <taxon>Bacteria</taxon>
        <taxon>Pseudomonadati</taxon>
        <taxon>Pseudomonadota</taxon>
        <taxon>Gammaproteobacteria</taxon>
        <taxon>Enterobacterales</taxon>
        <taxon>Enterobacteriaceae</taxon>
        <taxon>Cronobacter</taxon>
    </lineage>
</organism>
<dbReference type="PROSITE" id="PS50887">
    <property type="entry name" value="GGDEF"/>
    <property type="match status" value="1"/>
</dbReference>
<dbReference type="SMART" id="SM00065">
    <property type="entry name" value="GAF"/>
    <property type="match status" value="1"/>
</dbReference>
<dbReference type="EMBL" id="FN543093">
    <property type="protein sequence ID" value="CBA30927.1"/>
    <property type="molecule type" value="Genomic_DNA"/>
</dbReference>
<reference evidence="2 3" key="1">
    <citation type="journal article" date="2010" name="J. Bacteriol.">
        <title>Complete Genome Sequence of Cronobacter turicensis LMG 23827, a foodborne pathogen causing deaths in neonates.</title>
        <authorList>
            <person name="Stephan R."/>
            <person name="Lehner A."/>
            <person name="Tischler P."/>
            <person name="Rattei T."/>
        </authorList>
    </citation>
    <scope>NUCLEOTIDE SEQUENCE [LARGE SCALE GENOMIC DNA]</scope>
    <source>
        <strain evidence="3">DSM 18703 / CCUG 55852 / LMG 23827 / z3032</strain>
    </source>
</reference>
<dbReference type="CDD" id="cd01949">
    <property type="entry name" value="GGDEF"/>
    <property type="match status" value="1"/>
</dbReference>